<gene>
    <name evidence="1" type="ORF">DWV29_19715</name>
</gene>
<dbReference type="OrthoDB" id="9812392at2"/>
<evidence type="ECO:0000313" key="2">
    <source>
        <dbReference type="Proteomes" id="UP000283880"/>
    </source>
</evidence>
<name>A0A413FBB9_9FIRM</name>
<dbReference type="EMBL" id="QSBM01000016">
    <property type="protein sequence ID" value="RGX26337.1"/>
    <property type="molecule type" value="Genomic_DNA"/>
</dbReference>
<proteinExistence type="predicted"/>
<dbReference type="InterPro" id="IPR041965">
    <property type="entry name" value="TTRAP_sf"/>
</dbReference>
<evidence type="ECO:0008006" key="3">
    <source>
        <dbReference type="Google" id="ProtNLM"/>
    </source>
</evidence>
<organism evidence="1 2">
    <name type="scientific">Enterocloster asparagiformis</name>
    <dbReference type="NCBI Taxonomy" id="333367"/>
    <lineage>
        <taxon>Bacteria</taxon>
        <taxon>Bacillati</taxon>
        <taxon>Bacillota</taxon>
        <taxon>Clostridia</taxon>
        <taxon>Lachnospirales</taxon>
        <taxon>Lachnospiraceae</taxon>
        <taxon>Enterocloster</taxon>
    </lineage>
</organism>
<comment type="caution">
    <text evidence="1">The sequence shown here is derived from an EMBL/GenBank/DDBJ whole genome shotgun (WGS) entry which is preliminary data.</text>
</comment>
<dbReference type="RefSeq" id="WP_007716454.1">
    <property type="nucleotide sequence ID" value="NZ_JAWYJI010000131.1"/>
</dbReference>
<evidence type="ECO:0000313" key="1">
    <source>
        <dbReference type="EMBL" id="RGX26337.1"/>
    </source>
</evidence>
<dbReference type="Pfam" id="PF14203">
    <property type="entry name" value="TTRAP"/>
    <property type="match status" value="1"/>
</dbReference>
<sequence>MENFTFEEMNLMCIYNSAGTREGLIAALTEMRGYLGADEAELLALTDSALQKLDALTDADYAALDLFPDFDREDAAYAE</sequence>
<dbReference type="Gene3D" id="1.10.10.1850">
    <property type="entry name" value="Sporulation protein-like"/>
    <property type="match status" value="1"/>
</dbReference>
<accession>A0A413FBB9</accession>
<dbReference type="AlphaFoldDB" id="A0A413FBB9"/>
<dbReference type="InterPro" id="IPR025468">
    <property type="entry name" value="TTRAP"/>
</dbReference>
<reference evidence="1 2" key="1">
    <citation type="submission" date="2018-08" db="EMBL/GenBank/DDBJ databases">
        <title>A genome reference for cultivated species of the human gut microbiota.</title>
        <authorList>
            <person name="Zou Y."/>
            <person name="Xue W."/>
            <person name="Luo G."/>
        </authorList>
    </citation>
    <scope>NUCLEOTIDE SEQUENCE [LARGE SCALE GENOMIC DNA]</scope>
    <source>
        <strain evidence="1 2">AF04-15</strain>
    </source>
</reference>
<dbReference type="Proteomes" id="UP000283880">
    <property type="component" value="Unassembled WGS sequence"/>
</dbReference>
<protein>
    <recommendedName>
        <fullName evidence="3">Tranposon-transfer assisting protein</fullName>
    </recommendedName>
</protein>